<reference evidence="2 3" key="1">
    <citation type="submission" date="2019-03" db="EMBL/GenBank/DDBJ databases">
        <title>Genomic Encyclopedia of Type Strains, Phase IV (KMG-IV): sequencing the most valuable type-strain genomes for metagenomic binning, comparative biology and taxonomic classification.</title>
        <authorList>
            <person name="Goeker M."/>
        </authorList>
    </citation>
    <scope>NUCLEOTIDE SEQUENCE [LARGE SCALE GENOMIC DNA]</scope>
    <source>
        <strain evidence="2 3">DSM 22362</strain>
    </source>
</reference>
<keyword evidence="1" id="KW-0812">Transmembrane</keyword>
<gene>
    <name evidence="2" type="ORF">EDC17_103231</name>
</gene>
<proteinExistence type="predicted"/>
<keyword evidence="3" id="KW-1185">Reference proteome</keyword>
<dbReference type="AlphaFoldDB" id="A0A4R3VX19"/>
<sequence>MTYWPNFYGLFSTFLLLGTTISIAYTNVPQKKFFNGNDLSYGMYLFHMPIVNLAMYLGFYDNYWVLVVVFVFTFFISFLSWKFIEKPALNLK</sequence>
<keyword evidence="1" id="KW-1133">Transmembrane helix</keyword>
<comment type="caution">
    <text evidence="2">The sequence shown here is derived from an EMBL/GenBank/DDBJ whole genome shotgun (WGS) entry which is preliminary data.</text>
</comment>
<dbReference type="Proteomes" id="UP000295197">
    <property type="component" value="Unassembled WGS sequence"/>
</dbReference>
<organism evidence="2 3">
    <name type="scientific">Sphingobacterium alimentarium</name>
    <dbReference type="NCBI Taxonomy" id="797292"/>
    <lineage>
        <taxon>Bacteria</taxon>
        <taxon>Pseudomonadati</taxon>
        <taxon>Bacteroidota</taxon>
        <taxon>Sphingobacteriia</taxon>
        <taxon>Sphingobacteriales</taxon>
        <taxon>Sphingobacteriaceae</taxon>
        <taxon>Sphingobacterium</taxon>
    </lineage>
</organism>
<evidence type="ECO:0008006" key="4">
    <source>
        <dbReference type="Google" id="ProtNLM"/>
    </source>
</evidence>
<evidence type="ECO:0000256" key="1">
    <source>
        <dbReference type="SAM" id="Phobius"/>
    </source>
</evidence>
<accession>A0A4R3VX19</accession>
<dbReference type="EMBL" id="SMBZ01000032">
    <property type="protein sequence ID" value="TCV10499.1"/>
    <property type="molecule type" value="Genomic_DNA"/>
</dbReference>
<name>A0A4R3VX19_9SPHI</name>
<feature type="transmembrane region" description="Helical" evidence="1">
    <location>
        <begin position="63"/>
        <end position="84"/>
    </location>
</feature>
<evidence type="ECO:0000313" key="3">
    <source>
        <dbReference type="Proteomes" id="UP000295197"/>
    </source>
</evidence>
<keyword evidence="1" id="KW-0472">Membrane</keyword>
<feature type="transmembrane region" description="Helical" evidence="1">
    <location>
        <begin position="6"/>
        <end position="27"/>
    </location>
</feature>
<protein>
    <recommendedName>
        <fullName evidence="4">Acyltransferase-like protein</fullName>
    </recommendedName>
</protein>
<evidence type="ECO:0000313" key="2">
    <source>
        <dbReference type="EMBL" id="TCV10499.1"/>
    </source>
</evidence>
<feature type="transmembrane region" description="Helical" evidence="1">
    <location>
        <begin position="39"/>
        <end position="57"/>
    </location>
</feature>